<organism evidence="2 3">
    <name type="scientific">Coniophora puteana (strain RWD-64-598)</name>
    <name type="common">Brown rot fungus</name>
    <dbReference type="NCBI Taxonomy" id="741705"/>
    <lineage>
        <taxon>Eukaryota</taxon>
        <taxon>Fungi</taxon>
        <taxon>Dikarya</taxon>
        <taxon>Basidiomycota</taxon>
        <taxon>Agaricomycotina</taxon>
        <taxon>Agaricomycetes</taxon>
        <taxon>Agaricomycetidae</taxon>
        <taxon>Boletales</taxon>
        <taxon>Coniophorineae</taxon>
        <taxon>Coniophoraceae</taxon>
        <taxon>Coniophora</taxon>
    </lineage>
</organism>
<protein>
    <recommendedName>
        <fullName evidence="4">DUF1766-domain-containing protein</fullName>
    </recommendedName>
</protein>
<keyword evidence="3" id="KW-1185">Reference proteome</keyword>
<dbReference type="AlphaFoldDB" id="A0A5M3N242"/>
<proteinExistence type="predicted"/>
<feature type="compositionally biased region" description="Pro residues" evidence="1">
    <location>
        <begin position="8"/>
        <end position="31"/>
    </location>
</feature>
<dbReference type="GeneID" id="19207200"/>
<dbReference type="PANTHER" id="PTHR28094:SF1">
    <property type="entry name" value="MEIOTICALLY UP-REGULATED GENE 113 PROTEIN"/>
    <property type="match status" value="1"/>
</dbReference>
<dbReference type="KEGG" id="cput:CONPUDRAFT_47377"/>
<dbReference type="Pfam" id="PF13455">
    <property type="entry name" value="MUG113"/>
    <property type="match status" value="1"/>
</dbReference>
<evidence type="ECO:0008006" key="4">
    <source>
        <dbReference type="Google" id="ProtNLM"/>
    </source>
</evidence>
<evidence type="ECO:0000256" key="1">
    <source>
        <dbReference type="SAM" id="MobiDB-lite"/>
    </source>
</evidence>
<evidence type="ECO:0000313" key="3">
    <source>
        <dbReference type="Proteomes" id="UP000053558"/>
    </source>
</evidence>
<feature type="region of interest" description="Disordered" evidence="1">
    <location>
        <begin position="1"/>
        <end position="112"/>
    </location>
</feature>
<dbReference type="Proteomes" id="UP000053558">
    <property type="component" value="Unassembled WGS sequence"/>
</dbReference>
<dbReference type="OrthoDB" id="2417614at2759"/>
<accession>A0A5M3N242</accession>
<dbReference type="InterPro" id="IPR053006">
    <property type="entry name" value="Meiosis_regulatory"/>
</dbReference>
<name>A0A5M3N242_CONPW</name>
<gene>
    <name evidence="2" type="ORF">CONPUDRAFT_47377</name>
</gene>
<evidence type="ECO:0000313" key="2">
    <source>
        <dbReference type="EMBL" id="EIW85453.1"/>
    </source>
</evidence>
<dbReference type="PANTHER" id="PTHR28094">
    <property type="entry name" value="MEIOTICALLY UP-REGULATED GENE 113 PROTEIN"/>
    <property type="match status" value="1"/>
</dbReference>
<dbReference type="RefSeq" id="XP_007764008.1">
    <property type="nucleotide sequence ID" value="XM_007765818.1"/>
</dbReference>
<dbReference type="EMBL" id="JH711574">
    <property type="protein sequence ID" value="EIW85453.1"/>
    <property type="molecule type" value="Genomic_DNA"/>
</dbReference>
<dbReference type="OMA" id="YKGREWD"/>
<comment type="caution">
    <text evidence="2">The sequence shown here is derived from an EMBL/GenBank/DDBJ whole genome shotgun (WGS) entry which is preliminary data.</text>
</comment>
<reference evidence="3" key="1">
    <citation type="journal article" date="2012" name="Science">
        <title>The Paleozoic origin of enzymatic lignin decomposition reconstructed from 31 fungal genomes.</title>
        <authorList>
            <person name="Floudas D."/>
            <person name="Binder M."/>
            <person name="Riley R."/>
            <person name="Barry K."/>
            <person name="Blanchette R.A."/>
            <person name="Henrissat B."/>
            <person name="Martinez A.T."/>
            <person name="Otillar R."/>
            <person name="Spatafora J.W."/>
            <person name="Yadav J.S."/>
            <person name="Aerts A."/>
            <person name="Benoit I."/>
            <person name="Boyd A."/>
            <person name="Carlson A."/>
            <person name="Copeland A."/>
            <person name="Coutinho P.M."/>
            <person name="de Vries R.P."/>
            <person name="Ferreira P."/>
            <person name="Findley K."/>
            <person name="Foster B."/>
            <person name="Gaskell J."/>
            <person name="Glotzer D."/>
            <person name="Gorecki P."/>
            <person name="Heitman J."/>
            <person name="Hesse C."/>
            <person name="Hori C."/>
            <person name="Igarashi K."/>
            <person name="Jurgens J.A."/>
            <person name="Kallen N."/>
            <person name="Kersten P."/>
            <person name="Kohler A."/>
            <person name="Kuees U."/>
            <person name="Kumar T.K.A."/>
            <person name="Kuo A."/>
            <person name="LaButti K."/>
            <person name="Larrondo L.F."/>
            <person name="Lindquist E."/>
            <person name="Ling A."/>
            <person name="Lombard V."/>
            <person name="Lucas S."/>
            <person name="Lundell T."/>
            <person name="Martin R."/>
            <person name="McLaughlin D.J."/>
            <person name="Morgenstern I."/>
            <person name="Morin E."/>
            <person name="Murat C."/>
            <person name="Nagy L.G."/>
            <person name="Nolan M."/>
            <person name="Ohm R.A."/>
            <person name="Patyshakuliyeva A."/>
            <person name="Rokas A."/>
            <person name="Ruiz-Duenas F.J."/>
            <person name="Sabat G."/>
            <person name="Salamov A."/>
            <person name="Samejima M."/>
            <person name="Schmutz J."/>
            <person name="Slot J.C."/>
            <person name="St John F."/>
            <person name="Stenlid J."/>
            <person name="Sun H."/>
            <person name="Sun S."/>
            <person name="Syed K."/>
            <person name="Tsang A."/>
            <person name="Wiebenga A."/>
            <person name="Young D."/>
            <person name="Pisabarro A."/>
            <person name="Eastwood D.C."/>
            <person name="Martin F."/>
            <person name="Cullen D."/>
            <person name="Grigoriev I.V."/>
            <person name="Hibbett D.S."/>
        </authorList>
    </citation>
    <scope>NUCLEOTIDE SEQUENCE [LARGE SCALE GENOMIC DNA]</scope>
    <source>
        <strain evidence="3">RWD-64-598 SS2</strain>
    </source>
</reference>
<sequence length="367" mass="40702">MQYALGGSPPPTPPKSASPPKQPAPSTPPRPSKLAPPAFDRPRPSSDSALSPPNVKSPKTRKAKSTSPTETPEPAPCTPPRHKRATSSPPSPTLSAATSSPGKDSVRCSGFTKASQPCKRMVKVGPALATLDPDLDVERFCHQHRDEIGKQNGFTAFKNGQYVEFDTWIPKYLHPDTQAVLRAVMAKPKSGSDKDGYIYTYEIRDKHTPDVVHLKVGRATTLNQRLDQWQKQCSSKEQVVRGWWPASADGDEGSLLRGLIKAGPAGPLCHRLERLIHLELADLVVHTPYLDPHWPNVNHDDLAVSSKKNAKTALYKKNHQPCLDCGAVHKEIFSFKRVEEGYYENKEWELIVKPVIEKWGFFVETYV</sequence>